<dbReference type="AlphaFoldDB" id="A0A2W5VWM8"/>
<evidence type="ECO:0000313" key="4">
    <source>
        <dbReference type="Proteomes" id="UP000249061"/>
    </source>
</evidence>
<dbReference type="InterPro" id="IPR014262">
    <property type="entry name" value="HAF_rpt"/>
</dbReference>
<dbReference type="SUPFAM" id="SSF57184">
    <property type="entry name" value="Growth factor receptor domain"/>
    <property type="match status" value="1"/>
</dbReference>
<evidence type="ECO:0000256" key="2">
    <source>
        <dbReference type="ARBA" id="ARBA00022737"/>
    </source>
</evidence>
<keyword evidence="2" id="KW-0677">Repeat</keyword>
<protein>
    <recommendedName>
        <fullName evidence="5">EGF-like domain-containing protein</fullName>
    </recommendedName>
</protein>
<evidence type="ECO:0000256" key="1">
    <source>
        <dbReference type="ARBA" id="ARBA00022536"/>
    </source>
</evidence>
<dbReference type="Pfam" id="PF11949">
    <property type="entry name" value="DUF3466"/>
    <property type="match status" value="1"/>
</dbReference>
<name>A0A2W5VWM8_9BACT</name>
<dbReference type="InterPro" id="IPR009030">
    <property type="entry name" value="Growth_fac_rcpt_cys_sf"/>
</dbReference>
<evidence type="ECO:0008006" key="5">
    <source>
        <dbReference type="Google" id="ProtNLM"/>
    </source>
</evidence>
<dbReference type="Proteomes" id="UP000249061">
    <property type="component" value="Unassembled WGS sequence"/>
</dbReference>
<dbReference type="EMBL" id="QFQP01000006">
    <property type="protein sequence ID" value="PZR15051.1"/>
    <property type="molecule type" value="Genomic_DNA"/>
</dbReference>
<keyword evidence="1" id="KW-0245">EGF-like domain</keyword>
<evidence type="ECO:0000313" key="3">
    <source>
        <dbReference type="EMBL" id="PZR15051.1"/>
    </source>
</evidence>
<organism evidence="3 4">
    <name type="scientific">Archangium gephyra</name>
    <dbReference type="NCBI Taxonomy" id="48"/>
    <lineage>
        <taxon>Bacteria</taxon>
        <taxon>Pseudomonadati</taxon>
        <taxon>Myxococcota</taxon>
        <taxon>Myxococcia</taxon>
        <taxon>Myxococcales</taxon>
        <taxon>Cystobacterineae</taxon>
        <taxon>Archangiaceae</taxon>
        <taxon>Archangium</taxon>
    </lineage>
</organism>
<accession>A0A2W5VWM8</accession>
<reference evidence="3 4" key="1">
    <citation type="submission" date="2017-08" db="EMBL/GenBank/DDBJ databases">
        <title>Infants hospitalized years apart are colonized by the same room-sourced microbial strains.</title>
        <authorList>
            <person name="Brooks B."/>
            <person name="Olm M.R."/>
            <person name="Firek B.A."/>
            <person name="Baker R."/>
            <person name="Thomas B.C."/>
            <person name="Morowitz M.J."/>
            <person name="Banfield J.F."/>
        </authorList>
    </citation>
    <scope>NUCLEOTIDE SEQUENCE [LARGE SCALE GENOMIC DNA]</scope>
    <source>
        <strain evidence="3">S2_003_000_R2_14</strain>
    </source>
</reference>
<dbReference type="InterPro" id="IPR050751">
    <property type="entry name" value="ECM_structural_protein"/>
</dbReference>
<dbReference type="InterPro" id="IPR022562">
    <property type="entry name" value="DUF3466"/>
</dbReference>
<dbReference type="PANTHER" id="PTHR24034">
    <property type="entry name" value="EGF-LIKE DOMAIN-CONTAINING PROTEIN"/>
    <property type="match status" value="1"/>
</dbReference>
<sequence>MFQARRLSSAADLDAPFKVTASRACALVWTCARRGETVMKRVVVCLAMVWFAACEVPTPEGDPCGAHGELHGDHCHCDAGFTERDGVCVAAPAGDSGVQVDQCGEHGELHVDHCDCHDGYVEVNGVCVAQTVDAGGDRCAPNGHLHGDHCHCDTGFEETNGTCVAVDMCGPHGHSHGAHCDCDGGYEEVNGVCVVVAVDAGVDACGPNGHSHGNHCHCDSGFEELNGTCVAVTDAGVDPCAPNGELHGNHCHCDSGYVEMGLSCVPVMIASCGNGHRHGGTCVCYAGFVYSAVSDTCEAVVPPSSQPVIGFTIVALGEDMSSSGMKAVNDSRQVVGNKRPTGQAYLSAYTQSVTAMTASAITDVGILPNSSNNFSRPWDINASGVVVGESGNNNPVLPFIYDGALRQLALPTGSTSAVAHGINDAGKIVGIGNSRALVWTSSTATPTYLANLAGATVLTSRAWKVNEAGDIVGHARDAMSVQHAAWWKPDGSVVDLGTLNPSYAAEALDVNEAARIVGKSVVGVVPGSTSGTLQWQAFLFENGSMRGLGTLPSAPMALHSIANAINDDGWVVGQVEQVAGIAARAVLWRDGVIVDLNDYLPANSGWVLTSAVDVNSQGDIVGRGTLNGSARPFMLVRTN</sequence>
<dbReference type="PANTHER" id="PTHR24034:SF89">
    <property type="entry name" value="COMPLEMENT COMPONENT C1Q RECEPTOR"/>
    <property type="match status" value="1"/>
</dbReference>
<comment type="caution">
    <text evidence="3">The sequence shown here is derived from an EMBL/GenBank/DDBJ whole genome shotgun (WGS) entry which is preliminary data.</text>
</comment>
<gene>
    <name evidence="3" type="ORF">DI536_09765</name>
</gene>
<dbReference type="NCBIfam" id="TIGR02913">
    <property type="entry name" value="HAF_rpt"/>
    <property type="match status" value="1"/>
</dbReference>
<proteinExistence type="predicted"/>